<dbReference type="InterPro" id="IPR016024">
    <property type="entry name" value="ARM-type_fold"/>
</dbReference>
<dbReference type="InterPro" id="IPR018870">
    <property type="entry name" value="Tti2"/>
</dbReference>
<dbReference type="Proteomes" id="UP000186583">
    <property type="component" value="Unassembled WGS sequence"/>
</dbReference>
<name>A0A1Q8S7D6_9PEZI</name>
<organism evidence="2 3">
    <name type="scientific">Colletotrichum chlorophyti</name>
    <dbReference type="NCBI Taxonomy" id="708187"/>
    <lineage>
        <taxon>Eukaryota</taxon>
        <taxon>Fungi</taxon>
        <taxon>Dikarya</taxon>
        <taxon>Ascomycota</taxon>
        <taxon>Pezizomycotina</taxon>
        <taxon>Sordariomycetes</taxon>
        <taxon>Hypocreomycetidae</taxon>
        <taxon>Glomerellales</taxon>
        <taxon>Glomerellaceae</taxon>
        <taxon>Colletotrichum</taxon>
    </lineage>
</organism>
<keyword evidence="3" id="KW-1185">Reference proteome</keyword>
<feature type="non-terminal residue" evidence="2">
    <location>
        <position position="365"/>
    </location>
</feature>
<comment type="similarity">
    <text evidence="1">Belongs to the TTI2 family.</text>
</comment>
<feature type="non-terminal residue" evidence="2">
    <location>
        <position position="1"/>
    </location>
</feature>
<reference evidence="2 3" key="1">
    <citation type="submission" date="2016-11" db="EMBL/GenBank/DDBJ databases">
        <title>Draft Genome Assembly of Colletotrichum chlorophyti a pathogen of herbaceous plants.</title>
        <authorList>
            <person name="Gan P."/>
            <person name="Narusaka M."/>
            <person name="Tsushima A."/>
            <person name="Narusaka Y."/>
            <person name="Takano Y."/>
            <person name="Shirasu K."/>
        </authorList>
    </citation>
    <scope>NUCLEOTIDE SEQUENCE [LARGE SCALE GENOMIC DNA]</scope>
    <source>
        <strain evidence="2 3">NTL11</strain>
    </source>
</reference>
<dbReference type="Pfam" id="PF10521">
    <property type="entry name" value="Tti2"/>
    <property type="match status" value="1"/>
</dbReference>
<evidence type="ECO:0000313" key="3">
    <source>
        <dbReference type="Proteomes" id="UP000186583"/>
    </source>
</evidence>
<dbReference type="SUPFAM" id="SSF48371">
    <property type="entry name" value="ARM repeat"/>
    <property type="match status" value="1"/>
</dbReference>
<proteinExistence type="inferred from homology"/>
<dbReference type="OrthoDB" id="6417021at2759"/>
<dbReference type="PANTHER" id="PTHR32226:SF2">
    <property type="entry name" value="TELO2-INTERACTING PROTEIN 2"/>
    <property type="match status" value="1"/>
</dbReference>
<evidence type="ECO:0000313" key="2">
    <source>
        <dbReference type="EMBL" id="OLN97322.1"/>
    </source>
</evidence>
<dbReference type="AlphaFoldDB" id="A0A1Q8S7D6"/>
<protein>
    <submittedName>
        <fullName evidence="2">Uncharacterized protein</fullName>
    </submittedName>
</protein>
<dbReference type="GO" id="GO:0110078">
    <property type="term" value="C:TTT Hsp90 cochaperone complex"/>
    <property type="evidence" value="ECO:0007669"/>
    <property type="project" value="InterPro"/>
</dbReference>
<dbReference type="EMBL" id="MPGH01000008">
    <property type="protein sequence ID" value="OLN97322.1"/>
    <property type="molecule type" value="Genomic_DNA"/>
</dbReference>
<dbReference type="STRING" id="708187.A0A1Q8S7D6"/>
<evidence type="ECO:0000256" key="1">
    <source>
        <dbReference type="ARBA" id="ARBA00034736"/>
    </source>
</evidence>
<accession>A0A1Q8S7D6</accession>
<comment type="caution">
    <text evidence="2">The sequence shown here is derived from an EMBL/GenBank/DDBJ whole genome shotgun (WGS) entry which is preliminary data.</text>
</comment>
<dbReference type="GO" id="GO:0005829">
    <property type="term" value="C:cytosol"/>
    <property type="evidence" value="ECO:0007669"/>
    <property type="project" value="TreeGrafter"/>
</dbReference>
<gene>
    <name evidence="2" type="ORF">CCHL11_01111</name>
</gene>
<sequence>LPHEYTLVGIAEELPTCGSLRQTHVLQALLLCLSNTRRIKRVAQDQDPIAQLTSHAAQSLSYNLKPNSASSHDAVLAEKALEVLKCLVVGFSALLDDTDLISVAAYVDSDDTWTTEQAAASARDILHHAFAKSDDIKYVFIVSTLLQNFIRPIFSRTTSSRITSSGRKAYYANDNQEDGIGRELVTGSVNDMKPWKGVQLHAITVFAWAVDESDEVIIGKNWPLFTPVLLALLDDTESKFKRRGLCALQNFLLKCPARALNDTGLGEVFEQSIFPSLLSLPTLTTESESLQLLEPAFDALIRLADAQFPDKKNIAQRNRLLTRLLREGIFAGYWHATEYPRIVELFGRKTVPIIQHLGTFTIPHL</sequence>
<dbReference type="PANTHER" id="PTHR32226">
    <property type="entry name" value="TELO2-INTERACTING PROTEIN 2"/>
    <property type="match status" value="1"/>
</dbReference>
<dbReference type="GO" id="GO:0005634">
    <property type="term" value="C:nucleus"/>
    <property type="evidence" value="ECO:0007669"/>
    <property type="project" value="TreeGrafter"/>
</dbReference>